<keyword evidence="10" id="KW-1185">Reference proteome</keyword>
<dbReference type="InterPro" id="IPR039163">
    <property type="entry name" value="EMC7"/>
</dbReference>
<evidence type="ECO:0000313" key="10">
    <source>
        <dbReference type="Proteomes" id="UP000521943"/>
    </source>
</evidence>
<feature type="chain" id="PRO_5034293083" description="ER membrane protein complex subunit 7 beta-sandwich domain-containing protein" evidence="7">
    <location>
        <begin position="23"/>
        <end position="233"/>
    </location>
</feature>
<proteinExistence type="predicted"/>
<dbReference type="PANTHER" id="PTHR13605">
    <property type="entry name" value="ER MEMBRANE PROTEIN COMPLEX SUBUNIT 7"/>
    <property type="match status" value="1"/>
</dbReference>
<protein>
    <recommendedName>
        <fullName evidence="8">ER membrane protein complex subunit 7 beta-sandwich domain-containing protein</fullName>
    </recommendedName>
</protein>
<keyword evidence="4 6" id="KW-1133">Transmembrane helix</keyword>
<dbReference type="InterPro" id="IPR019008">
    <property type="entry name" value="Beta_sandwich_EMC7"/>
</dbReference>
<evidence type="ECO:0000256" key="2">
    <source>
        <dbReference type="ARBA" id="ARBA00022692"/>
    </source>
</evidence>
<name>A0A8H6MGW9_9AGAR</name>
<dbReference type="Proteomes" id="UP000521943">
    <property type="component" value="Unassembled WGS sequence"/>
</dbReference>
<evidence type="ECO:0000313" key="9">
    <source>
        <dbReference type="EMBL" id="KAF6766369.1"/>
    </source>
</evidence>
<dbReference type="PANTHER" id="PTHR13605:SF4">
    <property type="entry name" value="ER MEMBRANE PROTEIN COMPLEX SUBUNIT 7"/>
    <property type="match status" value="1"/>
</dbReference>
<evidence type="ECO:0000256" key="4">
    <source>
        <dbReference type="ARBA" id="ARBA00022989"/>
    </source>
</evidence>
<gene>
    <name evidence="9" type="ORF">DFP72DRAFT_1057525</name>
</gene>
<dbReference type="EMBL" id="JACGCI010000001">
    <property type="protein sequence ID" value="KAF6766369.1"/>
    <property type="molecule type" value="Genomic_DNA"/>
</dbReference>
<organism evidence="9 10">
    <name type="scientific">Ephemerocybe angulata</name>
    <dbReference type="NCBI Taxonomy" id="980116"/>
    <lineage>
        <taxon>Eukaryota</taxon>
        <taxon>Fungi</taxon>
        <taxon>Dikarya</taxon>
        <taxon>Basidiomycota</taxon>
        <taxon>Agaricomycotina</taxon>
        <taxon>Agaricomycetes</taxon>
        <taxon>Agaricomycetidae</taxon>
        <taxon>Agaricales</taxon>
        <taxon>Agaricineae</taxon>
        <taxon>Psathyrellaceae</taxon>
        <taxon>Ephemerocybe</taxon>
    </lineage>
</organism>
<feature type="transmembrane region" description="Helical" evidence="6">
    <location>
        <begin position="143"/>
        <end position="164"/>
    </location>
</feature>
<feature type="signal peptide" evidence="7">
    <location>
        <begin position="1"/>
        <end position="22"/>
    </location>
</feature>
<comment type="subcellular location">
    <subcellularLocation>
        <location evidence="1">Membrane</location>
        <topology evidence="1">Single-pass membrane protein</topology>
    </subcellularLocation>
</comment>
<evidence type="ECO:0000256" key="7">
    <source>
        <dbReference type="SAM" id="SignalP"/>
    </source>
</evidence>
<dbReference type="OrthoDB" id="27095at2759"/>
<evidence type="ECO:0000256" key="1">
    <source>
        <dbReference type="ARBA" id="ARBA00004167"/>
    </source>
</evidence>
<keyword evidence="2 6" id="KW-0812">Transmembrane</keyword>
<dbReference type="AlphaFoldDB" id="A0A8H6MGW9"/>
<dbReference type="GO" id="GO:0072546">
    <property type="term" value="C:EMC complex"/>
    <property type="evidence" value="ECO:0007669"/>
    <property type="project" value="TreeGrafter"/>
</dbReference>
<evidence type="ECO:0000256" key="6">
    <source>
        <dbReference type="SAM" id="Phobius"/>
    </source>
</evidence>
<sequence>MVLRSLKGSLCLLFLWFATTIAIDIHGRVEWNDVCSNATELGRAKAILDSGSEYAGSITASGDFTIFDVPSGTYLLSIITHDYTFDKLRIDVHNPADAQTVEVRPYIEGTPLHPPSTVILPYPIKVSAKGKFAYFSPPDSFNLITMLSNPMTMMMVFGGIMMLATPYMMKNLDPEALEEMKKEQAKVAGVQKAIASGDFKGGISAIMAAADEATAATVAKTPQKSGKSKKSKR</sequence>
<comment type="caution">
    <text evidence="9">The sequence shown here is derived from an EMBL/GenBank/DDBJ whole genome shotgun (WGS) entry which is preliminary data.</text>
</comment>
<dbReference type="Pfam" id="PF09430">
    <property type="entry name" value="EMC7_beta-sandw"/>
    <property type="match status" value="1"/>
</dbReference>
<evidence type="ECO:0000256" key="3">
    <source>
        <dbReference type="ARBA" id="ARBA00022729"/>
    </source>
</evidence>
<evidence type="ECO:0000256" key="5">
    <source>
        <dbReference type="ARBA" id="ARBA00023136"/>
    </source>
</evidence>
<reference evidence="9 10" key="1">
    <citation type="submission" date="2020-07" db="EMBL/GenBank/DDBJ databases">
        <title>Comparative genomics of pyrophilous fungi reveals a link between fire events and developmental genes.</title>
        <authorList>
            <consortium name="DOE Joint Genome Institute"/>
            <person name="Steindorff A.S."/>
            <person name="Carver A."/>
            <person name="Calhoun S."/>
            <person name="Stillman K."/>
            <person name="Liu H."/>
            <person name="Lipzen A."/>
            <person name="Pangilinan J."/>
            <person name="Labutti K."/>
            <person name="Bruns T.D."/>
            <person name="Grigoriev I.V."/>
        </authorList>
    </citation>
    <scope>NUCLEOTIDE SEQUENCE [LARGE SCALE GENOMIC DNA]</scope>
    <source>
        <strain evidence="9 10">CBS 144469</strain>
    </source>
</reference>
<evidence type="ECO:0000259" key="8">
    <source>
        <dbReference type="Pfam" id="PF09430"/>
    </source>
</evidence>
<keyword evidence="5 6" id="KW-0472">Membrane</keyword>
<feature type="domain" description="ER membrane protein complex subunit 7 beta-sandwich" evidence="8">
    <location>
        <begin position="41"/>
        <end position="154"/>
    </location>
</feature>
<keyword evidence="3 7" id="KW-0732">Signal</keyword>
<accession>A0A8H6MGW9</accession>